<dbReference type="EMBL" id="GBXM01100653">
    <property type="protein sequence ID" value="JAH07924.1"/>
    <property type="molecule type" value="Transcribed_RNA"/>
</dbReference>
<reference evidence="1" key="2">
    <citation type="journal article" date="2015" name="Fish Shellfish Immunol.">
        <title>Early steps in the European eel (Anguilla anguilla)-Vibrio vulnificus interaction in the gills: Role of the RtxA13 toxin.</title>
        <authorList>
            <person name="Callol A."/>
            <person name="Pajuelo D."/>
            <person name="Ebbesson L."/>
            <person name="Teles M."/>
            <person name="MacKenzie S."/>
            <person name="Amaro C."/>
        </authorList>
    </citation>
    <scope>NUCLEOTIDE SEQUENCE</scope>
</reference>
<dbReference type="AlphaFoldDB" id="A0A0E9PTW1"/>
<protein>
    <submittedName>
        <fullName evidence="1">Uncharacterized protein</fullName>
    </submittedName>
</protein>
<name>A0A0E9PTW1_ANGAN</name>
<accession>A0A0E9PTW1</accession>
<reference evidence="1" key="1">
    <citation type="submission" date="2014-11" db="EMBL/GenBank/DDBJ databases">
        <authorList>
            <person name="Amaro Gonzalez C."/>
        </authorList>
    </citation>
    <scope>NUCLEOTIDE SEQUENCE</scope>
</reference>
<sequence>MCQNGTDGNCRREMDGAFH</sequence>
<proteinExistence type="predicted"/>
<organism evidence="1">
    <name type="scientific">Anguilla anguilla</name>
    <name type="common">European freshwater eel</name>
    <name type="synonym">Muraena anguilla</name>
    <dbReference type="NCBI Taxonomy" id="7936"/>
    <lineage>
        <taxon>Eukaryota</taxon>
        <taxon>Metazoa</taxon>
        <taxon>Chordata</taxon>
        <taxon>Craniata</taxon>
        <taxon>Vertebrata</taxon>
        <taxon>Euteleostomi</taxon>
        <taxon>Actinopterygii</taxon>
        <taxon>Neopterygii</taxon>
        <taxon>Teleostei</taxon>
        <taxon>Anguilliformes</taxon>
        <taxon>Anguillidae</taxon>
        <taxon>Anguilla</taxon>
    </lineage>
</organism>
<evidence type="ECO:0000313" key="1">
    <source>
        <dbReference type="EMBL" id="JAH07924.1"/>
    </source>
</evidence>